<name>A0ABQ8QN14_9AGAR</name>
<dbReference type="EMBL" id="MU790529">
    <property type="protein sequence ID" value="KAJ3999951.1"/>
    <property type="molecule type" value="Genomic_DNA"/>
</dbReference>
<evidence type="ECO:0000313" key="4">
    <source>
        <dbReference type="Proteomes" id="UP001163828"/>
    </source>
</evidence>
<dbReference type="Proteomes" id="UP001163828">
    <property type="component" value="Unassembled WGS sequence"/>
</dbReference>
<protein>
    <recommendedName>
        <fullName evidence="2">F-box domain-containing protein</fullName>
    </recommendedName>
</protein>
<accession>A0ABQ8QN14</accession>
<feature type="compositionally biased region" description="Basic and acidic residues" evidence="1">
    <location>
        <begin position="393"/>
        <end position="406"/>
    </location>
</feature>
<evidence type="ECO:0000259" key="2">
    <source>
        <dbReference type="Pfam" id="PF12937"/>
    </source>
</evidence>
<dbReference type="Gene3D" id="1.20.1280.50">
    <property type="match status" value="1"/>
</dbReference>
<evidence type="ECO:0000256" key="1">
    <source>
        <dbReference type="SAM" id="MobiDB-lite"/>
    </source>
</evidence>
<dbReference type="Gene3D" id="3.80.10.10">
    <property type="entry name" value="Ribonuclease Inhibitor"/>
    <property type="match status" value="1"/>
</dbReference>
<feature type="region of interest" description="Disordered" evidence="1">
    <location>
        <begin position="376"/>
        <end position="415"/>
    </location>
</feature>
<reference evidence="3" key="1">
    <citation type="submission" date="2022-08" db="EMBL/GenBank/DDBJ databases">
        <authorList>
            <consortium name="DOE Joint Genome Institute"/>
            <person name="Min B."/>
            <person name="Riley R."/>
            <person name="Sierra-Patev S."/>
            <person name="Naranjo-Ortiz M."/>
            <person name="Looney B."/>
            <person name="Konkel Z."/>
            <person name="Slot J.C."/>
            <person name="Sakamoto Y."/>
            <person name="Steenwyk J.L."/>
            <person name="Rokas A."/>
            <person name="Carro J."/>
            <person name="Camarero S."/>
            <person name="Ferreira P."/>
            <person name="Molpeceres G."/>
            <person name="Ruiz-Duenas F.J."/>
            <person name="Serrano A."/>
            <person name="Henrissat B."/>
            <person name="Drula E."/>
            <person name="Hughes K.W."/>
            <person name="Mata J.L."/>
            <person name="Ishikawa N.K."/>
            <person name="Vargas-Isla R."/>
            <person name="Ushijima S."/>
            <person name="Smith C.A."/>
            <person name="Ahrendt S."/>
            <person name="Andreopoulos W."/>
            <person name="He G."/>
            <person name="Labutti K."/>
            <person name="Lipzen A."/>
            <person name="Ng V."/>
            <person name="Sandor L."/>
            <person name="Barry K."/>
            <person name="Martinez A.T."/>
            <person name="Xiao Y."/>
            <person name="Gibbons J.G."/>
            <person name="Terashima K."/>
            <person name="Hibbett D.S."/>
            <person name="Grigoriev I.V."/>
        </authorList>
    </citation>
    <scope>NUCLEOTIDE SEQUENCE</scope>
    <source>
        <strain evidence="3">TFB10827</strain>
    </source>
</reference>
<keyword evidence="4" id="KW-1185">Reference proteome</keyword>
<proteinExistence type="predicted"/>
<dbReference type="SUPFAM" id="SSF52047">
    <property type="entry name" value="RNI-like"/>
    <property type="match status" value="1"/>
</dbReference>
<dbReference type="Pfam" id="PF12937">
    <property type="entry name" value="F-box-like"/>
    <property type="match status" value="1"/>
</dbReference>
<organism evidence="3 4">
    <name type="scientific">Lentinula boryana</name>
    <dbReference type="NCBI Taxonomy" id="40481"/>
    <lineage>
        <taxon>Eukaryota</taxon>
        <taxon>Fungi</taxon>
        <taxon>Dikarya</taxon>
        <taxon>Basidiomycota</taxon>
        <taxon>Agaricomycotina</taxon>
        <taxon>Agaricomycetes</taxon>
        <taxon>Agaricomycetidae</taxon>
        <taxon>Agaricales</taxon>
        <taxon>Marasmiineae</taxon>
        <taxon>Omphalotaceae</taxon>
        <taxon>Lentinula</taxon>
    </lineage>
</organism>
<sequence>MPATLPEMPVTRQDPDKPVKLSNQIDSLPNELLAKIFRAGIELDRNDESPRSLITYCGVNSRWLAICHHSPELWTDIRIPLYHIRPEKVVARTATWLERSKSCPFDLTLVITIAMLTISIVSNAEPYDEYRLIRDILPVLIPHIPRVQRLFFTTEVSFKSPQVLFICTRLAAYEAPHLTDIRLHLGTLDISKYVISMDRIVPLVFKSAPCLRRQSLYGADMQYPLRGLTSLELSHVLPDEASFRYLSAQSPALEELCLLSLHPMVKAADLTQSKLSFPTLRSLTVSFARRTFAPGTSVLALMSPPNLELLKIQGIFLPNPATCFPDPTLLTQLHTLILEQVVFGNPNLPDANWHDTSFYLTLTSVRHLQLIDTPPQPIFPEQEAKRKPLLRSRSSELRVRSSDSHPDSQPVQAKELDSTVLSKHKGFKLPFSPPANTSLLKPRTSNSYTYWPNLTTISLDTIRAKDLLWLCELIVERPEIETVYLSRSAKRHLASSLTMWRGEDEISSWDVNLKWKNLVRTRPPVEEGDMDPVEWLEQHVKVCDYHAKDQAF</sequence>
<gene>
    <name evidence="3" type="ORF">F5050DRAFT_1734376</name>
</gene>
<feature type="domain" description="F-box" evidence="2">
    <location>
        <begin position="25"/>
        <end position="78"/>
    </location>
</feature>
<dbReference type="InterPro" id="IPR001810">
    <property type="entry name" value="F-box_dom"/>
</dbReference>
<dbReference type="InterPro" id="IPR032675">
    <property type="entry name" value="LRR_dom_sf"/>
</dbReference>
<evidence type="ECO:0000313" key="3">
    <source>
        <dbReference type="EMBL" id="KAJ3999951.1"/>
    </source>
</evidence>
<comment type="caution">
    <text evidence="3">The sequence shown here is derived from an EMBL/GenBank/DDBJ whole genome shotgun (WGS) entry which is preliminary data.</text>
</comment>